<organism evidence="1 2">
    <name type="scientific">Dermacentor silvarum</name>
    <name type="common">Tick</name>
    <dbReference type="NCBI Taxonomy" id="543639"/>
    <lineage>
        <taxon>Eukaryota</taxon>
        <taxon>Metazoa</taxon>
        <taxon>Ecdysozoa</taxon>
        <taxon>Arthropoda</taxon>
        <taxon>Chelicerata</taxon>
        <taxon>Arachnida</taxon>
        <taxon>Acari</taxon>
        <taxon>Parasitiformes</taxon>
        <taxon>Ixodida</taxon>
        <taxon>Ixodoidea</taxon>
        <taxon>Ixodidae</taxon>
        <taxon>Rhipicephalinae</taxon>
        <taxon>Dermacentor</taxon>
    </lineage>
</organism>
<evidence type="ECO:0000313" key="1">
    <source>
        <dbReference type="EMBL" id="KAH7933459.1"/>
    </source>
</evidence>
<comment type="caution">
    <text evidence="1">The sequence shown here is derived from an EMBL/GenBank/DDBJ whole genome shotgun (WGS) entry which is preliminary data.</text>
</comment>
<sequence length="120" mass="13267">MDRAERYLKIATLTIMDKRYEVSTHVADPKNSCRAIIKLPASLVKGNVLVNLRDCNPTIKILAARRMGFTDSILVTFESSRSPSTLITSTQTCAADHIGKKWRRVISAGSLAIVKMSSLM</sequence>
<accession>A0ACB8C3Q6</accession>
<keyword evidence="2" id="KW-1185">Reference proteome</keyword>
<evidence type="ECO:0000313" key="2">
    <source>
        <dbReference type="Proteomes" id="UP000821865"/>
    </source>
</evidence>
<dbReference type="Proteomes" id="UP000821865">
    <property type="component" value="Chromosome 9"/>
</dbReference>
<dbReference type="EMBL" id="CM023478">
    <property type="protein sequence ID" value="KAH7933459.1"/>
    <property type="molecule type" value="Genomic_DNA"/>
</dbReference>
<name>A0ACB8C3Q6_DERSI</name>
<protein>
    <submittedName>
        <fullName evidence="1">Uncharacterized protein</fullName>
    </submittedName>
</protein>
<gene>
    <name evidence="1" type="ORF">HPB49_012850</name>
</gene>
<reference evidence="1" key="1">
    <citation type="submission" date="2020-05" db="EMBL/GenBank/DDBJ databases">
        <title>Large-scale comparative analyses of tick genomes elucidate their genetic diversity and vector capacities.</title>
        <authorList>
            <person name="Jia N."/>
            <person name="Wang J."/>
            <person name="Shi W."/>
            <person name="Du L."/>
            <person name="Sun Y."/>
            <person name="Zhan W."/>
            <person name="Jiang J."/>
            <person name="Wang Q."/>
            <person name="Zhang B."/>
            <person name="Ji P."/>
            <person name="Sakyi L.B."/>
            <person name="Cui X."/>
            <person name="Yuan T."/>
            <person name="Jiang B."/>
            <person name="Yang W."/>
            <person name="Lam T.T.-Y."/>
            <person name="Chang Q."/>
            <person name="Ding S."/>
            <person name="Wang X."/>
            <person name="Zhu J."/>
            <person name="Ruan X."/>
            <person name="Zhao L."/>
            <person name="Wei J."/>
            <person name="Que T."/>
            <person name="Du C."/>
            <person name="Cheng J."/>
            <person name="Dai P."/>
            <person name="Han X."/>
            <person name="Huang E."/>
            <person name="Gao Y."/>
            <person name="Liu J."/>
            <person name="Shao H."/>
            <person name="Ye R."/>
            <person name="Li L."/>
            <person name="Wei W."/>
            <person name="Wang X."/>
            <person name="Wang C."/>
            <person name="Yang T."/>
            <person name="Huo Q."/>
            <person name="Li W."/>
            <person name="Guo W."/>
            <person name="Chen H."/>
            <person name="Zhou L."/>
            <person name="Ni X."/>
            <person name="Tian J."/>
            <person name="Zhou Y."/>
            <person name="Sheng Y."/>
            <person name="Liu T."/>
            <person name="Pan Y."/>
            <person name="Xia L."/>
            <person name="Li J."/>
            <person name="Zhao F."/>
            <person name="Cao W."/>
        </authorList>
    </citation>
    <scope>NUCLEOTIDE SEQUENCE</scope>
    <source>
        <strain evidence="1">Dsil-2018</strain>
    </source>
</reference>
<proteinExistence type="predicted"/>